<gene>
    <name evidence="1" type="ORF">KIL84_022831</name>
</gene>
<reference evidence="1" key="1">
    <citation type="submission" date="2021-09" db="EMBL/GenBank/DDBJ databases">
        <title>The genome of Mauremys mutica provides insights into the evolution of semi-aquatic lifestyle.</title>
        <authorList>
            <person name="Gong S."/>
            <person name="Gao Y."/>
        </authorList>
    </citation>
    <scope>NUCLEOTIDE SEQUENCE</scope>
    <source>
        <strain evidence="1">MM-2020</strain>
        <tissue evidence="1">Muscle</tissue>
    </source>
</reference>
<protein>
    <submittedName>
        <fullName evidence="1">Uncharacterized protein</fullName>
    </submittedName>
</protein>
<proteinExistence type="predicted"/>
<accession>A0A9D3WQG5</accession>
<dbReference type="AlphaFoldDB" id="A0A9D3WQG5"/>
<evidence type="ECO:0000313" key="1">
    <source>
        <dbReference type="EMBL" id="KAH1165272.1"/>
    </source>
</evidence>
<keyword evidence="2" id="KW-1185">Reference proteome</keyword>
<organism evidence="1 2">
    <name type="scientific">Mauremys mutica</name>
    <name type="common">yellowpond turtle</name>
    <dbReference type="NCBI Taxonomy" id="74926"/>
    <lineage>
        <taxon>Eukaryota</taxon>
        <taxon>Metazoa</taxon>
        <taxon>Chordata</taxon>
        <taxon>Craniata</taxon>
        <taxon>Vertebrata</taxon>
        <taxon>Euteleostomi</taxon>
        <taxon>Archelosauria</taxon>
        <taxon>Testudinata</taxon>
        <taxon>Testudines</taxon>
        <taxon>Cryptodira</taxon>
        <taxon>Durocryptodira</taxon>
        <taxon>Testudinoidea</taxon>
        <taxon>Geoemydidae</taxon>
        <taxon>Geoemydinae</taxon>
        <taxon>Mauremys</taxon>
    </lineage>
</organism>
<name>A0A9D3WQG5_9SAUR</name>
<comment type="caution">
    <text evidence="1">The sequence shown here is derived from an EMBL/GenBank/DDBJ whole genome shotgun (WGS) entry which is preliminary data.</text>
</comment>
<evidence type="ECO:0000313" key="2">
    <source>
        <dbReference type="Proteomes" id="UP000827986"/>
    </source>
</evidence>
<sequence>MNSHLTLHNILNINGSHCKQIRSKTSFPLGCVDVVVSTKIKTNLAQLMTIQYENTFSYEFSDTGNMKLKRREKILRIDKSGSNFWPKNIINQLLIGETWLKV</sequence>
<dbReference type="Proteomes" id="UP000827986">
    <property type="component" value="Unassembled WGS sequence"/>
</dbReference>
<dbReference type="EMBL" id="JAHDVG010000488">
    <property type="protein sequence ID" value="KAH1165272.1"/>
    <property type="molecule type" value="Genomic_DNA"/>
</dbReference>